<sequence>MAEILGKEIEFGVALESVRGTAKTTAEKWFKKITATVVEKVEKKVDESTRNRLEDSLATRIVKKWIEGELSGNVHVDGIGYLFYSLYGGVTSTLVVTGVYSHVFAISNSNLHPCLSLFAKDGANSQEVYNGGMVSDMELNVASDDYLKFKANFIARSNVANSASVTYGTEYDLIGKDVVVKIATTEAGLSSATAIKVKELSIKWDQGLIVDQVVGSLSPNDLFASKMAIEGELKLNYDADTYKDLFNTDVYRYMQITITGTADLGTTNYPTITILMHRVAVTDWTRDDSAGDLVSQTVSFKAFFNETDVKQSTVTIKNKTAEYDTNA</sequence>
<dbReference type="STRING" id="1618384.UW68_C0026G0009"/>
<protein>
    <submittedName>
        <fullName evidence="1">Uncharacterized protein</fullName>
    </submittedName>
</protein>
<dbReference type="EMBL" id="LCJG01000026">
    <property type="protein sequence ID" value="KKT72760.1"/>
    <property type="molecule type" value="Genomic_DNA"/>
</dbReference>
<evidence type="ECO:0000313" key="2">
    <source>
        <dbReference type="Proteomes" id="UP000034835"/>
    </source>
</evidence>
<dbReference type="Proteomes" id="UP000034835">
    <property type="component" value="Unassembled WGS sequence"/>
</dbReference>
<dbReference type="InterPro" id="IPR044000">
    <property type="entry name" value="Phage_tube_2"/>
</dbReference>
<accession>A0A0G1JN16</accession>
<name>A0A0G1JN16_9BACT</name>
<gene>
    <name evidence="1" type="ORF">UW68_C0026G0009</name>
</gene>
<dbReference type="Pfam" id="PF18906">
    <property type="entry name" value="Phage_tube_2"/>
    <property type="match status" value="1"/>
</dbReference>
<proteinExistence type="predicted"/>
<dbReference type="AlphaFoldDB" id="A0A0G1JN16"/>
<organism evidence="1 2">
    <name type="scientific">Candidatus Collierbacteria bacterium GW2011_GWB1_44_6</name>
    <dbReference type="NCBI Taxonomy" id="1618384"/>
    <lineage>
        <taxon>Bacteria</taxon>
        <taxon>Candidatus Collieribacteriota</taxon>
    </lineage>
</organism>
<reference evidence="1 2" key="1">
    <citation type="journal article" date="2015" name="Nature">
        <title>rRNA introns, odd ribosomes, and small enigmatic genomes across a large radiation of phyla.</title>
        <authorList>
            <person name="Brown C.T."/>
            <person name="Hug L.A."/>
            <person name="Thomas B.C."/>
            <person name="Sharon I."/>
            <person name="Castelle C.J."/>
            <person name="Singh A."/>
            <person name="Wilkins M.J."/>
            <person name="Williams K.H."/>
            <person name="Banfield J.F."/>
        </authorList>
    </citation>
    <scope>NUCLEOTIDE SEQUENCE [LARGE SCALE GENOMIC DNA]</scope>
</reference>
<evidence type="ECO:0000313" key="1">
    <source>
        <dbReference type="EMBL" id="KKT72760.1"/>
    </source>
</evidence>
<comment type="caution">
    <text evidence="1">The sequence shown here is derived from an EMBL/GenBank/DDBJ whole genome shotgun (WGS) entry which is preliminary data.</text>
</comment>